<dbReference type="EMBL" id="AP018786">
    <property type="protein sequence ID" value="BBF22895.1"/>
    <property type="molecule type" value="Genomic_DNA"/>
</dbReference>
<evidence type="ECO:0000256" key="5">
    <source>
        <dbReference type="ARBA" id="ARBA00023237"/>
    </source>
</evidence>
<dbReference type="InterPro" id="IPR010583">
    <property type="entry name" value="MipA"/>
</dbReference>
<dbReference type="PANTHER" id="PTHR38776">
    <property type="entry name" value="MLTA-INTERACTING PROTEIN-RELATED"/>
    <property type="match status" value="1"/>
</dbReference>
<evidence type="ECO:0000256" key="6">
    <source>
        <dbReference type="SAM" id="SignalP"/>
    </source>
</evidence>
<dbReference type="Pfam" id="PF06629">
    <property type="entry name" value="MipA"/>
    <property type="match status" value="1"/>
</dbReference>
<dbReference type="AlphaFoldDB" id="A0A2Z6I8U9"/>
<keyword evidence="8" id="KW-1185">Reference proteome</keyword>
<keyword evidence="3 6" id="KW-0732">Signal</keyword>
<feature type="signal peptide" evidence="6">
    <location>
        <begin position="1"/>
        <end position="26"/>
    </location>
</feature>
<dbReference type="Proteomes" id="UP000271003">
    <property type="component" value="Chromosome"/>
</dbReference>
<evidence type="ECO:0000313" key="8">
    <source>
        <dbReference type="Proteomes" id="UP000271003"/>
    </source>
</evidence>
<keyword evidence="5" id="KW-0998">Cell outer membrane</keyword>
<gene>
    <name evidence="7" type="ORF">SUTMEG_07860</name>
</gene>
<dbReference type="OrthoDB" id="8585044at2"/>
<comment type="similarity">
    <text evidence="2">Belongs to the MipA/OmpV family.</text>
</comment>
<protein>
    <submittedName>
        <fullName evidence="7">Outer membrane protein</fullName>
    </submittedName>
</protein>
<evidence type="ECO:0000256" key="4">
    <source>
        <dbReference type="ARBA" id="ARBA00023136"/>
    </source>
</evidence>
<evidence type="ECO:0000256" key="2">
    <source>
        <dbReference type="ARBA" id="ARBA00005722"/>
    </source>
</evidence>
<dbReference type="GO" id="GO:0009252">
    <property type="term" value="P:peptidoglycan biosynthetic process"/>
    <property type="evidence" value="ECO:0007669"/>
    <property type="project" value="TreeGrafter"/>
</dbReference>
<name>A0A2Z6I8U9_9BURK</name>
<organism evidence="7 8">
    <name type="scientific">Sutterella megalosphaeroides</name>
    <dbReference type="NCBI Taxonomy" id="2494234"/>
    <lineage>
        <taxon>Bacteria</taxon>
        <taxon>Pseudomonadati</taxon>
        <taxon>Pseudomonadota</taxon>
        <taxon>Betaproteobacteria</taxon>
        <taxon>Burkholderiales</taxon>
        <taxon>Sutterellaceae</taxon>
        <taxon>Sutterella</taxon>
    </lineage>
</organism>
<dbReference type="KEGG" id="sutt:SUTMEG_07860"/>
<dbReference type="RefSeq" id="WP_120176560.1">
    <property type="nucleotide sequence ID" value="NZ_AP018786.1"/>
</dbReference>
<comment type="subcellular location">
    <subcellularLocation>
        <location evidence="1">Cell outer membrane</location>
    </subcellularLocation>
</comment>
<accession>A0A2Z6I8U9</accession>
<dbReference type="PANTHER" id="PTHR38776:SF1">
    <property type="entry name" value="MLTA-INTERACTING PROTEIN-RELATED"/>
    <property type="match status" value="1"/>
</dbReference>
<proteinExistence type="inferred from homology"/>
<reference evidence="7 8" key="1">
    <citation type="journal article" date="2018" name="Int. J. Syst. Evol. Microbiol.">
        <title>Mesosutterella multiformis gen. nov., sp. nov., a member of the family Sutterellaceae and Sutterella megalosphaeroides sp. nov., isolated from human faeces.</title>
        <authorList>
            <person name="Sakamoto M."/>
            <person name="Ikeyama N."/>
            <person name="Kunihiro T."/>
            <person name="Iino T."/>
            <person name="Yuki M."/>
            <person name="Ohkuma M."/>
        </authorList>
    </citation>
    <scope>NUCLEOTIDE SEQUENCE [LARGE SCALE GENOMIC DNA]</scope>
    <source>
        <strain evidence="7 8">6FBBBH3</strain>
    </source>
</reference>
<evidence type="ECO:0000256" key="3">
    <source>
        <dbReference type="ARBA" id="ARBA00022729"/>
    </source>
</evidence>
<dbReference type="GO" id="GO:0009279">
    <property type="term" value="C:cell outer membrane"/>
    <property type="evidence" value="ECO:0007669"/>
    <property type="project" value="UniProtKB-SubCell"/>
</dbReference>
<feature type="chain" id="PRO_5016345330" evidence="6">
    <location>
        <begin position="27"/>
        <end position="253"/>
    </location>
</feature>
<evidence type="ECO:0000313" key="7">
    <source>
        <dbReference type="EMBL" id="BBF22895.1"/>
    </source>
</evidence>
<evidence type="ECO:0000256" key="1">
    <source>
        <dbReference type="ARBA" id="ARBA00004442"/>
    </source>
</evidence>
<keyword evidence="4" id="KW-0472">Membrane</keyword>
<sequence>MTASFRKLALVSAISAAFALPAALQAAPTQVSLGGVLYATTSEYRDTDTVFYPLPALTVESDHFWMHGVAGGVYLFKNEAHSVRLGLGWMPMFFDPDDSDDARMKTLKKRDTSMAASVGYRWTSRFGIVDASVHVDVLGKSDGVLMIGSYRYPVRLGDLTLVPFTTITWASENFNSYYYGVSNAESRRSGFNAYSPDAAVTPAFGMDVDYSLGANWSLFGTASATLIPSEVKDSPMVEDDVKWLVGAGVRYNF</sequence>